<dbReference type="SMART" id="SM01024">
    <property type="entry name" value="BCS1_N"/>
    <property type="match status" value="1"/>
</dbReference>
<dbReference type="InterPro" id="IPR003960">
    <property type="entry name" value="ATPase_AAA_CS"/>
</dbReference>
<feature type="domain" description="AAA+ ATPase" evidence="14">
    <location>
        <begin position="223"/>
        <end position="387"/>
    </location>
</feature>
<dbReference type="InterPro" id="IPR014851">
    <property type="entry name" value="BCS1_N"/>
</dbReference>
<comment type="catalytic activity">
    <reaction evidence="11">
        <text>ATP + H2O = ADP + phosphate + H(+)</text>
        <dbReference type="Rhea" id="RHEA:13065"/>
        <dbReference type="ChEBI" id="CHEBI:15377"/>
        <dbReference type="ChEBI" id="CHEBI:15378"/>
        <dbReference type="ChEBI" id="CHEBI:30616"/>
        <dbReference type="ChEBI" id="CHEBI:43474"/>
        <dbReference type="ChEBI" id="CHEBI:456216"/>
    </reaction>
    <physiologicalReaction direction="left-to-right" evidence="11">
        <dbReference type="Rhea" id="RHEA:13066"/>
    </physiologicalReaction>
</comment>
<dbReference type="EMBL" id="KN837167">
    <property type="protein sequence ID" value="KIJ37636.1"/>
    <property type="molecule type" value="Genomic_DNA"/>
</dbReference>
<evidence type="ECO:0000259" key="14">
    <source>
        <dbReference type="SMART" id="SM00382"/>
    </source>
</evidence>
<evidence type="ECO:0000259" key="15">
    <source>
        <dbReference type="SMART" id="SM01024"/>
    </source>
</evidence>
<dbReference type="Proteomes" id="UP000054279">
    <property type="component" value="Unassembled WGS sequence"/>
</dbReference>
<evidence type="ECO:0008006" key="18">
    <source>
        <dbReference type="Google" id="ProtNLM"/>
    </source>
</evidence>
<dbReference type="GO" id="GO:0005524">
    <property type="term" value="F:ATP binding"/>
    <property type="evidence" value="ECO:0007669"/>
    <property type="project" value="UniProtKB-KW"/>
</dbReference>
<organism evidence="16 17">
    <name type="scientific">Sphaerobolus stellatus (strain SS14)</name>
    <dbReference type="NCBI Taxonomy" id="990650"/>
    <lineage>
        <taxon>Eukaryota</taxon>
        <taxon>Fungi</taxon>
        <taxon>Dikarya</taxon>
        <taxon>Basidiomycota</taxon>
        <taxon>Agaricomycotina</taxon>
        <taxon>Agaricomycetes</taxon>
        <taxon>Phallomycetidae</taxon>
        <taxon>Geastrales</taxon>
        <taxon>Sphaerobolaceae</taxon>
        <taxon>Sphaerobolus</taxon>
    </lineage>
</organism>
<feature type="compositionally biased region" description="Low complexity" evidence="12">
    <location>
        <begin position="427"/>
        <end position="440"/>
    </location>
</feature>
<feature type="region of interest" description="Disordered" evidence="12">
    <location>
        <begin position="426"/>
        <end position="469"/>
    </location>
</feature>
<dbReference type="InterPro" id="IPR027417">
    <property type="entry name" value="P-loop_NTPase"/>
</dbReference>
<evidence type="ECO:0000256" key="13">
    <source>
        <dbReference type="SAM" id="SignalP"/>
    </source>
</evidence>
<dbReference type="AlphaFoldDB" id="A0A0C9VJN9"/>
<feature type="domain" description="BCS1 N-terminal" evidence="15">
    <location>
        <begin position="4"/>
        <end position="183"/>
    </location>
</feature>
<proteinExistence type="inferred from homology"/>
<evidence type="ECO:0000313" key="16">
    <source>
        <dbReference type="EMBL" id="KIJ37636.1"/>
    </source>
</evidence>
<keyword evidence="5" id="KW-0999">Mitochondrion inner membrane</keyword>
<dbReference type="Pfam" id="PF00004">
    <property type="entry name" value="AAA"/>
    <property type="match status" value="2"/>
</dbReference>
<keyword evidence="13" id="KW-0732">Signal</keyword>
<dbReference type="Pfam" id="PF25426">
    <property type="entry name" value="AAA_lid_BCS1"/>
    <property type="match status" value="1"/>
</dbReference>
<keyword evidence="8" id="KW-1133">Transmembrane helix</keyword>
<dbReference type="Gene3D" id="3.40.50.300">
    <property type="entry name" value="P-loop containing nucleotide triphosphate hydrolases"/>
    <property type="match status" value="1"/>
</dbReference>
<comment type="similarity">
    <text evidence="2">Belongs to the AAA ATPase family. BCS1 subfamily.</text>
</comment>
<evidence type="ECO:0000256" key="12">
    <source>
        <dbReference type="SAM" id="MobiDB-lite"/>
    </source>
</evidence>
<dbReference type="PANTHER" id="PTHR23070">
    <property type="entry name" value="BCS1 AAA-TYPE ATPASE"/>
    <property type="match status" value="1"/>
</dbReference>
<evidence type="ECO:0000256" key="1">
    <source>
        <dbReference type="ARBA" id="ARBA00004434"/>
    </source>
</evidence>
<dbReference type="GO" id="GO:0016887">
    <property type="term" value="F:ATP hydrolysis activity"/>
    <property type="evidence" value="ECO:0007669"/>
    <property type="project" value="InterPro"/>
</dbReference>
<dbReference type="SUPFAM" id="SSF52540">
    <property type="entry name" value="P-loop containing nucleoside triphosphate hydrolases"/>
    <property type="match status" value="1"/>
</dbReference>
<evidence type="ECO:0000256" key="10">
    <source>
        <dbReference type="ARBA" id="ARBA00023136"/>
    </source>
</evidence>
<name>A0A0C9VJN9_SPHS4</name>
<sequence length="733" mass="82892">MPLAIVYILLNAAPAFFLTAHFSEEDYPFDWLMLWLSKRPQWQRSREFETTTRTHTIDLSRHRPLPGEICDPDDPDSEEYQQDRDEEAEGERTPGKQTMRVVFQPTFDTTHTIYYKGHWLRVRRSKKQDGSDTEMLSISVVARSNAILKQLVLQAKKEYEAEAVHRIQIYFADSYVHPRLLALDRQPPQAAHVLDPGVKEMLMEDTRDFLRIEKWYADRGIPFRRGCLLHGVPGSGKSSLIHAIAGELALDIYVVSISASWINDATLNTLMGHVPARCILLLEDLDAAFTRSTQRDGSATGLPSTAKKDNITAEVVSTMPNNPAKPDGKEQEDVNTLSLSGLLNSLDGVAAAEGRILFATTNHLERLDPALSRPGRMDVWIEFKNASKWQCEQLFKNFFPSSDDVFATSSSAGPSKLTEDDIELNVSYEPVESSSKSASGKGKGKEGEKEEPAFPPPPPKKRKNAPLEPGTLAKLAKEFAAAIPEGEFSVAALQGYLLKNKTRPEAAAREAAAWVQSERELKEQLKREKEEKERKERMEKERRRREVLEREREEETRRERRIKEEEEVRARERDRERERERERERVRKEEEERKEKEKADAPDNASNRCKDGWVVAEPMTPVPAETVPTTTATTTTTTENVATPEEAHAAAATKEPDVHGAVQLRRPLPVAAWKTYQHHILELVWSYLTRNLDLDFGLDLDRQEGVWERVGLGVVVLYFSVLVKVVSGGGGGG</sequence>
<feature type="compositionally biased region" description="Basic and acidic residues" evidence="12">
    <location>
        <begin position="517"/>
        <end position="601"/>
    </location>
</feature>
<feature type="chain" id="PRO_5002204808" description="Mitochondrial chaperone BCS1" evidence="13">
    <location>
        <begin position="20"/>
        <end position="733"/>
    </location>
</feature>
<accession>A0A0C9VJN9</accession>
<evidence type="ECO:0000256" key="8">
    <source>
        <dbReference type="ARBA" id="ARBA00022989"/>
    </source>
</evidence>
<feature type="compositionally biased region" description="Acidic residues" evidence="12">
    <location>
        <begin position="70"/>
        <end position="89"/>
    </location>
</feature>
<keyword evidence="7" id="KW-0067">ATP-binding</keyword>
<dbReference type="OrthoDB" id="10251412at2759"/>
<feature type="compositionally biased region" description="Basic and acidic residues" evidence="12">
    <location>
        <begin position="49"/>
        <end position="61"/>
    </location>
</feature>
<dbReference type="HOGENOM" id="CLU_010189_3_1_1"/>
<protein>
    <recommendedName>
        <fullName evidence="18">Mitochondrial chaperone BCS1</fullName>
    </recommendedName>
</protein>
<dbReference type="SMART" id="SM00382">
    <property type="entry name" value="AAA"/>
    <property type="match status" value="1"/>
</dbReference>
<evidence type="ECO:0000313" key="17">
    <source>
        <dbReference type="Proteomes" id="UP000054279"/>
    </source>
</evidence>
<dbReference type="InterPro" id="IPR057495">
    <property type="entry name" value="AAA_lid_BCS1"/>
</dbReference>
<keyword evidence="10" id="KW-0472">Membrane</keyword>
<dbReference type="InterPro" id="IPR003593">
    <property type="entry name" value="AAA+_ATPase"/>
</dbReference>
<feature type="compositionally biased region" description="Basic and acidic residues" evidence="12">
    <location>
        <begin position="443"/>
        <end position="452"/>
    </location>
</feature>
<dbReference type="Pfam" id="PF08740">
    <property type="entry name" value="BCS1_N"/>
    <property type="match status" value="1"/>
</dbReference>
<dbReference type="InterPro" id="IPR003959">
    <property type="entry name" value="ATPase_AAA_core"/>
</dbReference>
<reference evidence="16 17" key="1">
    <citation type="submission" date="2014-06" db="EMBL/GenBank/DDBJ databases">
        <title>Evolutionary Origins and Diversification of the Mycorrhizal Mutualists.</title>
        <authorList>
            <consortium name="DOE Joint Genome Institute"/>
            <consortium name="Mycorrhizal Genomics Consortium"/>
            <person name="Kohler A."/>
            <person name="Kuo A."/>
            <person name="Nagy L.G."/>
            <person name="Floudas D."/>
            <person name="Copeland A."/>
            <person name="Barry K.W."/>
            <person name="Cichocki N."/>
            <person name="Veneault-Fourrey C."/>
            <person name="LaButti K."/>
            <person name="Lindquist E.A."/>
            <person name="Lipzen A."/>
            <person name="Lundell T."/>
            <person name="Morin E."/>
            <person name="Murat C."/>
            <person name="Riley R."/>
            <person name="Ohm R."/>
            <person name="Sun H."/>
            <person name="Tunlid A."/>
            <person name="Henrissat B."/>
            <person name="Grigoriev I.V."/>
            <person name="Hibbett D.S."/>
            <person name="Martin F."/>
        </authorList>
    </citation>
    <scope>NUCLEOTIDE SEQUENCE [LARGE SCALE GENOMIC DNA]</scope>
    <source>
        <strain evidence="16 17">SS14</strain>
    </source>
</reference>
<evidence type="ECO:0000256" key="6">
    <source>
        <dbReference type="ARBA" id="ARBA00022801"/>
    </source>
</evidence>
<comment type="subcellular location">
    <subcellularLocation>
        <location evidence="1">Mitochondrion inner membrane</location>
        <topology evidence="1">Single-pass membrane protein</topology>
    </subcellularLocation>
</comment>
<evidence type="ECO:0000256" key="4">
    <source>
        <dbReference type="ARBA" id="ARBA00022741"/>
    </source>
</evidence>
<keyword evidence="4" id="KW-0547">Nucleotide-binding</keyword>
<evidence type="ECO:0000256" key="11">
    <source>
        <dbReference type="ARBA" id="ARBA00048778"/>
    </source>
</evidence>
<feature type="region of interest" description="Disordered" evidence="12">
    <location>
        <begin position="49"/>
        <end position="96"/>
    </location>
</feature>
<keyword evidence="9" id="KW-0496">Mitochondrion</keyword>
<dbReference type="GO" id="GO:0005743">
    <property type="term" value="C:mitochondrial inner membrane"/>
    <property type="evidence" value="ECO:0007669"/>
    <property type="project" value="UniProtKB-SubCell"/>
</dbReference>
<dbReference type="PROSITE" id="PS00674">
    <property type="entry name" value="AAA"/>
    <property type="match status" value="1"/>
</dbReference>
<feature type="signal peptide" evidence="13">
    <location>
        <begin position="1"/>
        <end position="19"/>
    </location>
</feature>
<evidence type="ECO:0000256" key="2">
    <source>
        <dbReference type="ARBA" id="ARBA00007448"/>
    </source>
</evidence>
<evidence type="ECO:0000256" key="7">
    <source>
        <dbReference type="ARBA" id="ARBA00022840"/>
    </source>
</evidence>
<keyword evidence="17" id="KW-1185">Reference proteome</keyword>
<keyword evidence="6" id="KW-0378">Hydrolase</keyword>
<keyword evidence="3" id="KW-0812">Transmembrane</keyword>
<dbReference type="InterPro" id="IPR050747">
    <property type="entry name" value="Mitochondrial_chaperone_BCS1"/>
</dbReference>
<evidence type="ECO:0000256" key="9">
    <source>
        <dbReference type="ARBA" id="ARBA00023128"/>
    </source>
</evidence>
<evidence type="ECO:0000256" key="3">
    <source>
        <dbReference type="ARBA" id="ARBA00022692"/>
    </source>
</evidence>
<evidence type="ECO:0000256" key="5">
    <source>
        <dbReference type="ARBA" id="ARBA00022792"/>
    </source>
</evidence>
<feature type="region of interest" description="Disordered" evidence="12">
    <location>
        <begin position="503"/>
        <end position="609"/>
    </location>
</feature>
<gene>
    <name evidence="16" type="ORF">M422DRAFT_259726</name>
</gene>